<accession>A0ABW2CV24</accession>
<protein>
    <recommendedName>
        <fullName evidence="3">HEAT repeat domain-containing protein</fullName>
    </recommendedName>
</protein>
<evidence type="ECO:0000313" key="2">
    <source>
        <dbReference type="Proteomes" id="UP001596380"/>
    </source>
</evidence>
<sequence>MAAFWPRTRRLVLRDRFAEKRIGDLASELGWPRREEYPADPEEGTDYQVVWAVAPSLTLHYCEDEISRHSYLVVAGEDPVAVRGTAELMEFRLDIWRLDELLDEIDAAAGPAQLARAVVRAGLGCPEEFDERFFSRLHGALRHPDPRVRERALWAVSYVPWPNYRPQLSFIRENDAMEDLRGTAGILLEALDEMAL</sequence>
<evidence type="ECO:0000313" key="1">
    <source>
        <dbReference type="EMBL" id="MFC6885676.1"/>
    </source>
</evidence>
<reference evidence="2" key="1">
    <citation type="journal article" date="2019" name="Int. J. Syst. Evol. Microbiol.">
        <title>The Global Catalogue of Microorganisms (GCM) 10K type strain sequencing project: providing services to taxonomists for standard genome sequencing and annotation.</title>
        <authorList>
            <consortium name="The Broad Institute Genomics Platform"/>
            <consortium name="The Broad Institute Genome Sequencing Center for Infectious Disease"/>
            <person name="Wu L."/>
            <person name="Ma J."/>
        </authorList>
    </citation>
    <scope>NUCLEOTIDE SEQUENCE [LARGE SCALE GENOMIC DNA]</scope>
    <source>
        <strain evidence="2">JCM 3369</strain>
    </source>
</reference>
<keyword evidence="2" id="KW-1185">Reference proteome</keyword>
<gene>
    <name evidence="1" type="ORF">ACFQKB_38365</name>
</gene>
<dbReference type="Proteomes" id="UP001596380">
    <property type="component" value="Unassembled WGS sequence"/>
</dbReference>
<dbReference type="RefSeq" id="WP_378063983.1">
    <property type="nucleotide sequence ID" value="NZ_JBHSXS010000041.1"/>
</dbReference>
<name>A0ABW2CV24_9ACTN</name>
<evidence type="ECO:0008006" key="3">
    <source>
        <dbReference type="Google" id="ProtNLM"/>
    </source>
</evidence>
<proteinExistence type="predicted"/>
<comment type="caution">
    <text evidence="1">The sequence shown here is derived from an EMBL/GenBank/DDBJ whole genome shotgun (WGS) entry which is preliminary data.</text>
</comment>
<dbReference type="EMBL" id="JBHSXS010000041">
    <property type="protein sequence ID" value="MFC6885676.1"/>
    <property type="molecule type" value="Genomic_DNA"/>
</dbReference>
<organism evidence="1 2">
    <name type="scientific">Actinomadura yumaensis</name>
    <dbReference type="NCBI Taxonomy" id="111807"/>
    <lineage>
        <taxon>Bacteria</taxon>
        <taxon>Bacillati</taxon>
        <taxon>Actinomycetota</taxon>
        <taxon>Actinomycetes</taxon>
        <taxon>Streptosporangiales</taxon>
        <taxon>Thermomonosporaceae</taxon>
        <taxon>Actinomadura</taxon>
    </lineage>
</organism>